<dbReference type="PANTHER" id="PTHR43289">
    <property type="entry name" value="MITOGEN-ACTIVATED PROTEIN KINASE KINASE KINASE 20-RELATED"/>
    <property type="match status" value="1"/>
</dbReference>
<dbReference type="InterPro" id="IPR000719">
    <property type="entry name" value="Prot_kinase_dom"/>
</dbReference>
<dbReference type="Gene3D" id="3.30.200.20">
    <property type="entry name" value="Phosphorylase Kinase, domain 1"/>
    <property type="match status" value="1"/>
</dbReference>
<dbReference type="InterPro" id="IPR017441">
    <property type="entry name" value="Protein_kinase_ATP_BS"/>
</dbReference>
<keyword evidence="3" id="KW-0418">Kinase</keyword>
<dbReference type="AlphaFoldDB" id="X0WG54"/>
<keyword evidence="4" id="KW-0067">ATP-binding</keyword>
<evidence type="ECO:0000256" key="1">
    <source>
        <dbReference type="ARBA" id="ARBA00022679"/>
    </source>
</evidence>
<dbReference type="GO" id="GO:0004674">
    <property type="term" value="F:protein serine/threonine kinase activity"/>
    <property type="evidence" value="ECO:0007669"/>
    <property type="project" value="TreeGrafter"/>
</dbReference>
<comment type="caution">
    <text evidence="6">The sequence shown here is derived from an EMBL/GenBank/DDBJ whole genome shotgun (WGS) entry which is preliminary data.</text>
</comment>
<dbReference type="PROSITE" id="PS50011">
    <property type="entry name" value="PROTEIN_KINASE_DOM"/>
    <property type="match status" value="1"/>
</dbReference>
<accession>X0WG54</accession>
<feature type="non-terminal residue" evidence="6">
    <location>
        <position position="241"/>
    </location>
</feature>
<proteinExistence type="predicted"/>
<dbReference type="EMBL" id="BARS01049147">
    <property type="protein sequence ID" value="GAG29934.1"/>
    <property type="molecule type" value="Genomic_DNA"/>
</dbReference>
<name>X0WG54_9ZZZZ</name>
<dbReference type="SMART" id="SM00220">
    <property type="entry name" value="S_TKc"/>
    <property type="match status" value="1"/>
</dbReference>
<gene>
    <name evidence="6" type="ORF">S01H1_73543</name>
</gene>
<dbReference type="Gene3D" id="1.10.510.10">
    <property type="entry name" value="Transferase(Phosphotransferase) domain 1"/>
    <property type="match status" value="1"/>
</dbReference>
<evidence type="ECO:0000259" key="5">
    <source>
        <dbReference type="PROSITE" id="PS50011"/>
    </source>
</evidence>
<reference evidence="6" key="1">
    <citation type="journal article" date="2014" name="Front. Microbiol.">
        <title>High frequency of phylogenetically diverse reductive dehalogenase-homologous genes in deep subseafloor sedimentary metagenomes.</title>
        <authorList>
            <person name="Kawai M."/>
            <person name="Futagami T."/>
            <person name="Toyoda A."/>
            <person name="Takaki Y."/>
            <person name="Nishi S."/>
            <person name="Hori S."/>
            <person name="Arai W."/>
            <person name="Tsubouchi T."/>
            <person name="Morono Y."/>
            <person name="Uchiyama I."/>
            <person name="Ito T."/>
            <person name="Fujiyama A."/>
            <person name="Inagaki F."/>
            <person name="Takami H."/>
        </authorList>
    </citation>
    <scope>NUCLEOTIDE SEQUENCE</scope>
    <source>
        <strain evidence="6">Expedition CK06-06</strain>
    </source>
</reference>
<dbReference type="InterPro" id="IPR011009">
    <property type="entry name" value="Kinase-like_dom_sf"/>
</dbReference>
<dbReference type="GO" id="GO:0005524">
    <property type="term" value="F:ATP binding"/>
    <property type="evidence" value="ECO:0007669"/>
    <property type="project" value="UniProtKB-KW"/>
</dbReference>
<dbReference type="PIRSF" id="PIRSF000654">
    <property type="entry name" value="Integrin-linked_kinase"/>
    <property type="match status" value="1"/>
</dbReference>
<dbReference type="SUPFAM" id="SSF56112">
    <property type="entry name" value="Protein kinase-like (PK-like)"/>
    <property type="match status" value="1"/>
</dbReference>
<evidence type="ECO:0000313" key="6">
    <source>
        <dbReference type="EMBL" id="GAG29934.1"/>
    </source>
</evidence>
<feature type="domain" description="Protein kinase" evidence="5">
    <location>
        <begin position="1"/>
        <end position="241"/>
    </location>
</feature>
<dbReference type="PROSITE" id="PS00107">
    <property type="entry name" value="PROTEIN_KINASE_ATP"/>
    <property type="match status" value="1"/>
</dbReference>
<protein>
    <recommendedName>
        <fullName evidence="5">Protein kinase domain-containing protein</fullName>
    </recommendedName>
</protein>
<keyword evidence="2" id="KW-0547">Nucleotide-binding</keyword>
<dbReference type="PANTHER" id="PTHR43289:SF6">
    <property type="entry name" value="SERINE_THREONINE-PROTEIN KINASE NEKL-3"/>
    <property type="match status" value="1"/>
</dbReference>
<evidence type="ECO:0000256" key="2">
    <source>
        <dbReference type="ARBA" id="ARBA00022741"/>
    </source>
</evidence>
<dbReference type="PROSITE" id="PS00108">
    <property type="entry name" value="PROTEIN_KINASE_ST"/>
    <property type="match status" value="1"/>
</dbReference>
<dbReference type="InterPro" id="IPR008271">
    <property type="entry name" value="Ser/Thr_kinase_AS"/>
</dbReference>
<evidence type="ECO:0000256" key="4">
    <source>
        <dbReference type="ARBA" id="ARBA00022840"/>
    </source>
</evidence>
<dbReference type="Pfam" id="PF00069">
    <property type="entry name" value="Pkinase"/>
    <property type="match status" value="1"/>
</dbReference>
<sequence>SKIGEGGMGQVFKAIHRRLERLAAIKVLRAKSLDSPDAVKRFYQEVRVAARLNHQNIVTTYDASEQDGIHYLAMEYVAGLDLAALVKRDGPMPVVQALDYLIQAASGLQYAHGKGVVHRDIKPSNLLLDTEGTVKILDMGLARITESDDASVGATLAERLTRTCQMLGTVDYMSPEQATDTRSADHRSDIYSLGCTLYRLLTGRPVYAGESAVMKLMAHCEGAIPSLADSPAEVPGELDAA</sequence>
<dbReference type="CDD" id="cd14014">
    <property type="entry name" value="STKc_PknB_like"/>
    <property type="match status" value="1"/>
</dbReference>
<keyword evidence="1" id="KW-0808">Transferase</keyword>
<feature type="non-terminal residue" evidence="6">
    <location>
        <position position="1"/>
    </location>
</feature>
<evidence type="ECO:0000256" key="3">
    <source>
        <dbReference type="ARBA" id="ARBA00022777"/>
    </source>
</evidence>
<organism evidence="6">
    <name type="scientific">marine sediment metagenome</name>
    <dbReference type="NCBI Taxonomy" id="412755"/>
    <lineage>
        <taxon>unclassified sequences</taxon>
        <taxon>metagenomes</taxon>
        <taxon>ecological metagenomes</taxon>
    </lineage>
</organism>